<keyword evidence="2" id="KW-1185">Reference proteome</keyword>
<accession>A0A9P3CPI1</accession>
<comment type="caution">
    <text evidence="1">The sequence shown here is derived from an EMBL/GenBank/DDBJ whole genome shotgun (WGS) entry which is preliminary data.</text>
</comment>
<name>A0A9P3CPI1_9PEZI</name>
<dbReference type="EMBL" id="BOLY01000006">
    <property type="protein sequence ID" value="GIZ46564.1"/>
    <property type="molecule type" value="Genomic_DNA"/>
</dbReference>
<evidence type="ECO:0000313" key="2">
    <source>
        <dbReference type="Proteomes" id="UP000825890"/>
    </source>
</evidence>
<dbReference type="Proteomes" id="UP000825890">
    <property type="component" value="Unassembled WGS sequence"/>
</dbReference>
<proteinExistence type="predicted"/>
<organism evidence="1 2">
    <name type="scientific">Cercospora kikuchii</name>
    <dbReference type="NCBI Taxonomy" id="84275"/>
    <lineage>
        <taxon>Eukaryota</taxon>
        <taxon>Fungi</taxon>
        <taxon>Dikarya</taxon>
        <taxon>Ascomycota</taxon>
        <taxon>Pezizomycotina</taxon>
        <taxon>Dothideomycetes</taxon>
        <taxon>Dothideomycetidae</taxon>
        <taxon>Mycosphaerellales</taxon>
        <taxon>Mycosphaerellaceae</taxon>
        <taxon>Cercospora</taxon>
    </lineage>
</organism>
<evidence type="ECO:0000313" key="1">
    <source>
        <dbReference type="EMBL" id="GIZ46564.1"/>
    </source>
</evidence>
<gene>
    <name evidence="1" type="ORF">CKM354_000968700</name>
</gene>
<dbReference type="GeneID" id="68295262"/>
<dbReference type="AlphaFoldDB" id="A0A9P3CPI1"/>
<protein>
    <submittedName>
        <fullName evidence="1">Uncharacterized protein</fullName>
    </submittedName>
</protein>
<reference evidence="1 2" key="1">
    <citation type="submission" date="2021-01" db="EMBL/GenBank/DDBJ databases">
        <title>Cercospora kikuchii MAFF 305040 whole genome shotgun sequence.</title>
        <authorList>
            <person name="Kashiwa T."/>
            <person name="Suzuki T."/>
        </authorList>
    </citation>
    <scope>NUCLEOTIDE SEQUENCE [LARGE SCALE GENOMIC DNA]</scope>
    <source>
        <strain evidence="1 2">MAFF 305040</strain>
    </source>
</reference>
<sequence length="80" mass="8772">MAGTLSAYGKKVDTNTLGELRETVAPAFEEEAEGTTPPQRVLGALTRYLKATKQHDEDLPKLAPAFAAQSVRWNQTKAER</sequence>
<dbReference type="RefSeq" id="XP_044661051.1">
    <property type="nucleotide sequence ID" value="XM_044805116.1"/>
</dbReference>